<keyword evidence="7" id="KW-1185">Reference proteome</keyword>
<evidence type="ECO:0000313" key="7">
    <source>
        <dbReference type="Proteomes" id="UP000594459"/>
    </source>
</evidence>
<feature type="transmembrane region" description="Helical" evidence="5">
    <location>
        <begin position="56"/>
        <end position="74"/>
    </location>
</feature>
<feature type="transmembrane region" description="Helical" evidence="5">
    <location>
        <begin position="17"/>
        <end position="36"/>
    </location>
</feature>
<dbReference type="KEGG" id="qso:IRL76_09800"/>
<evidence type="ECO:0000313" key="6">
    <source>
        <dbReference type="EMBL" id="QPC98165.1"/>
    </source>
</evidence>
<dbReference type="EMBL" id="CP064654">
    <property type="protein sequence ID" value="QPC98165.1"/>
    <property type="molecule type" value="Genomic_DNA"/>
</dbReference>
<dbReference type="InterPro" id="IPR032808">
    <property type="entry name" value="DoxX"/>
</dbReference>
<dbReference type="GO" id="GO:0016020">
    <property type="term" value="C:membrane"/>
    <property type="evidence" value="ECO:0007669"/>
    <property type="project" value="UniProtKB-SubCell"/>
</dbReference>
<comment type="subcellular location">
    <subcellularLocation>
        <location evidence="1">Membrane</location>
        <topology evidence="1">Multi-pass membrane protein</topology>
    </subcellularLocation>
</comment>
<organism evidence="6 7">
    <name type="scientific">Qipengyuania soli</name>
    <dbReference type="NCBI Taxonomy" id="2782568"/>
    <lineage>
        <taxon>Bacteria</taxon>
        <taxon>Pseudomonadati</taxon>
        <taxon>Pseudomonadota</taxon>
        <taxon>Alphaproteobacteria</taxon>
        <taxon>Sphingomonadales</taxon>
        <taxon>Erythrobacteraceae</taxon>
        <taxon>Qipengyuania</taxon>
    </lineage>
</organism>
<reference evidence="6 7" key="1">
    <citation type="submission" date="2020-11" db="EMBL/GenBank/DDBJ databases">
        <title>The genome sequence of Erythrobacter sp. 6D36.</title>
        <authorList>
            <person name="Liu Y."/>
        </authorList>
    </citation>
    <scope>NUCLEOTIDE SEQUENCE [LARGE SCALE GENOMIC DNA]</scope>
    <source>
        <strain evidence="6 7">6D36</strain>
    </source>
</reference>
<feature type="transmembrane region" description="Helical" evidence="5">
    <location>
        <begin position="79"/>
        <end position="98"/>
    </location>
</feature>
<dbReference type="RefSeq" id="WP_200981172.1">
    <property type="nucleotide sequence ID" value="NZ_CP064654.1"/>
</dbReference>
<evidence type="ECO:0000256" key="3">
    <source>
        <dbReference type="ARBA" id="ARBA00022989"/>
    </source>
</evidence>
<protein>
    <submittedName>
        <fullName evidence="6">DoxX family protein</fullName>
    </submittedName>
</protein>
<gene>
    <name evidence="6" type="ORF">IRL76_09800</name>
</gene>
<evidence type="ECO:0000256" key="1">
    <source>
        <dbReference type="ARBA" id="ARBA00004141"/>
    </source>
</evidence>
<keyword evidence="3 5" id="KW-1133">Transmembrane helix</keyword>
<accession>A0A7S8F1K1</accession>
<evidence type="ECO:0000256" key="2">
    <source>
        <dbReference type="ARBA" id="ARBA00022692"/>
    </source>
</evidence>
<keyword evidence="2 5" id="KW-0812">Transmembrane</keyword>
<dbReference type="AlphaFoldDB" id="A0A7S8F1K1"/>
<evidence type="ECO:0000256" key="4">
    <source>
        <dbReference type="ARBA" id="ARBA00023136"/>
    </source>
</evidence>
<feature type="transmembrane region" description="Helical" evidence="5">
    <location>
        <begin position="110"/>
        <end position="130"/>
    </location>
</feature>
<name>A0A7S8F1K1_9SPHN</name>
<sequence length="143" mass="15028">MPDQLARVISASLGTRVAWFLARLLLVSAYVVGGVAKLADWPAAVAEQAHFGMTPPAFWANLTITVELVGAGLILSGRLVWLGAGLLGGFTLLAAFVANDFWNMAGEARFHAANAFFEHLGLVGAFILAARLAPPRPVISADS</sequence>
<dbReference type="Pfam" id="PF07681">
    <property type="entry name" value="DoxX"/>
    <property type="match status" value="1"/>
</dbReference>
<proteinExistence type="predicted"/>
<dbReference type="Proteomes" id="UP000594459">
    <property type="component" value="Chromosome"/>
</dbReference>
<keyword evidence="4 5" id="KW-0472">Membrane</keyword>
<evidence type="ECO:0000256" key="5">
    <source>
        <dbReference type="SAM" id="Phobius"/>
    </source>
</evidence>